<comment type="caution">
    <text evidence="3">The sequence shown here is derived from an EMBL/GenBank/DDBJ whole genome shotgun (WGS) entry which is preliminary data.</text>
</comment>
<dbReference type="Pfam" id="PF04892">
    <property type="entry name" value="VanZ"/>
    <property type="match status" value="1"/>
</dbReference>
<keyword evidence="1" id="KW-0472">Membrane</keyword>
<keyword evidence="1" id="KW-1133">Transmembrane helix</keyword>
<proteinExistence type="predicted"/>
<dbReference type="InterPro" id="IPR006976">
    <property type="entry name" value="VanZ-like"/>
</dbReference>
<feature type="transmembrane region" description="Helical" evidence="1">
    <location>
        <begin position="47"/>
        <end position="64"/>
    </location>
</feature>
<keyword evidence="1" id="KW-0812">Transmembrane</keyword>
<gene>
    <name evidence="3" type="primary">vanZ</name>
    <name evidence="3" type="ORF">H8E29_08740</name>
</gene>
<dbReference type="EMBL" id="JACNJN010000104">
    <property type="protein sequence ID" value="MBC8335336.1"/>
    <property type="molecule type" value="Genomic_DNA"/>
</dbReference>
<feature type="domain" description="VanZ-like" evidence="2">
    <location>
        <begin position="11"/>
        <end position="115"/>
    </location>
</feature>
<name>A0A8J6TEL6_9CHLR</name>
<protein>
    <submittedName>
        <fullName evidence="3">VanZ family protein</fullName>
    </submittedName>
</protein>
<dbReference type="NCBIfam" id="NF037970">
    <property type="entry name" value="vanZ_1"/>
    <property type="match status" value="1"/>
</dbReference>
<evidence type="ECO:0000256" key="1">
    <source>
        <dbReference type="SAM" id="Phobius"/>
    </source>
</evidence>
<sequence>MRHIFRYFPSWFPAIIMMAAIFFFSSIPSDTMPEFDWADLFVKKGGHLFGYGLLAFAYIFAFKFDPSKLKLAWLLAIFYAVTDEFHQSFVAGRMASWIDVTIDGTGAALALILVKGNMKEIGAFFTGSPDK</sequence>
<accession>A0A8J6TEL6</accession>
<evidence type="ECO:0000313" key="3">
    <source>
        <dbReference type="EMBL" id="MBC8335336.1"/>
    </source>
</evidence>
<feature type="transmembrane region" description="Helical" evidence="1">
    <location>
        <begin position="7"/>
        <end position="27"/>
    </location>
</feature>
<dbReference type="Proteomes" id="UP000614469">
    <property type="component" value="Unassembled WGS sequence"/>
</dbReference>
<organism evidence="3 4">
    <name type="scientific">Candidatus Desulfolinea nitratireducens</name>
    <dbReference type="NCBI Taxonomy" id="2841698"/>
    <lineage>
        <taxon>Bacteria</taxon>
        <taxon>Bacillati</taxon>
        <taxon>Chloroflexota</taxon>
        <taxon>Anaerolineae</taxon>
        <taxon>Anaerolineales</taxon>
        <taxon>Anaerolineales incertae sedis</taxon>
        <taxon>Candidatus Desulfolinea</taxon>
    </lineage>
</organism>
<evidence type="ECO:0000313" key="4">
    <source>
        <dbReference type="Proteomes" id="UP000614469"/>
    </source>
</evidence>
<reference evidence="3 4" key="1">
    <citation type="submission" date="2020-08" db="EMBL/GenBank/DDBJ databases">
        <title>Bridging the membrane lipid divide: bacteria of the FCB group superphylum have the potential to synthesize archaeal ether lipids.</title>
        <authorList>
            <person name="Villanueva L."/>
            <person name="Von Meijenfeldt F.A.B."/>
            <person name="Westbye A.B."/>
            <person name="Yadav S."/>
            <person name="Hopmans E.C."/>
            <person name="Dutilh B.E."/>
            <person name="Sinninghe Damste J.S."/>
        </authorList>
    </citation>
    <scope>NUCLEOTIDE SEQUENCE [LARGE SCALE GENOMIC DNA]</scope>
    <source>
        <strain evidence="3">NIOZ-UU36</strain>
    </source>
</reference>
<evidence type="ECO:0000259" key="2">
    <source>
        <dbReference type="Pfam" id="PF04892"/>
    </source>
</evidence>
<dbReference type="AlphaFoldDB" id="A0A8J6TEL6"/>